<proteinExistence type="predicted"/>
<dbReference type="STRING" id="1045558.SAMN05216175_110143"/>
<accession>A0A1I2TVH1</accession>
<dbReference type="Gene3D" id="1.10.3210.10">
    <property type="entry name" value="Hypothetical protein af1432"/>
    <property type="match status" value="1"/>
</dbReference>
<evidence type="ECO:0000313" key="1">
    <source>
        <dbReference type="EMBL" id="SFG66301.1"/>
    </source>
</evidence>
<evidence type="ECO:0000313" key="2">
    <source>
        <dbReference type="Proteomes" id="UP000198623"/>
    </source>
</evidence>
<sequence>MTIQKDLMQAIISSFKLDLDGLHGINHWARVYINGKIITDLHGINGEVVELFSIFHDSMRLSESIDKCHGYRGAEFAKSLRGKYFELSDRDFDLLYKACKFHTYPIKIDNIVIQSCWDADRLDLGRYGLPLNKNFIAPSTVENLKIINEAYTNGLNHYEPPITKIWSRRKATQKTSAFY</sequence>
<name>A0A1I2TVH1_9GAMM</name>
<dbReference type="RefSeq" id="WP_090728848.1">
    <property type="nucleotide sequence ID" value="NZ_FOOU01000010.1"/>
</dbReference>
<protein>
    <recommendedName>
        <fullName evidence="3">HD domain-containing protein</fullName>
    </recommendedName>
</protein>
<dbReference type="Proteomes" id="UP000198623">
    <property type="component" value="Unassembled WGS sequence"/>
</dbReference>
<dbReference type="AlphaFoldDB" id="A0A1I2TVH1"/>
<organism evidence="1 2">
    <name type="scientific">Neptunomonas qingdaonensis</name>
    <dbReference type="NCBI Taxonomy" id="1045558"/>
    <lineage>
        <taxon>Bacteria</taxon>
        <taxon>Pseudomonadati</taxon>
        <taxon>Pseudomonadota</taxon>
        <taxon>Gammaproteobacteria</taxon>
        <taxon>Oceanospirillales</taxon>
        <taxon>Oceanospirillaceae</taxon>
        <taxon>Neptunomonas</taxon>
    </lineage>
</organism>
<evidence type="ECO:0008006" key="3">
    <source>
        <dbReference type="Google" id="ProtNLM"/>
    </source>
</evidence>
<dbReference type="EMBL" id="FOOU01000010">
    <property type="protein sequence ID" value="SFG66301.1"/>
    <property type="molecule type" value="Genomic_DNA"/>
</dbReference>
<keyword evidence="2" id="KW-1185">Reference proteome</keyword>
<gene>
    <name evidence="1" type="ORF">SAMN05216175_110143</name>
</gene>
<dbReference type="SUPFAM" id="SSF109604">
    <property type="entry name" value="HD-domain/PDEase-like"/>
    <property type="match status" value="1"/>
</dbReference>
<dbReference type="OrthoDB" id="9797344at2"/>
<reference evidence="2" key="1">
    <citation type="submission" date="2016-10" db="EMBL/GenBank/DDBJ databases">
        <authorList>
            <person name="Varghese N."/>
            <person name="Submissions S."/>
        </authorList>
    </citation>
    <scope>NUCLEOTIDE SEQUENCE [LARGE SCALE GENOMIC DNA]</scope>
    <source>
        <strain evidence="2">CGMCC 1.10971</strain>
    </source>
</reference>